<dbReference type="Proteomes" id="UP001501594">
    <property type="component" value="Unassembled WGS sequence"/>
</dbReference>
<reference evidence="2" key="1">
    <citation type="journal article" date="2019" name="Int. J. Syst. Evol. Microbiol.">
        <title>The Global Catalogue of Microorganisms (GCM) 10K type strain sequencing project: providing services to taxonomists for standard genome sequencing and annotation.</title>
        <authorList>
            <consortium name="The Broad Institute Genomics Platform"/>
            <consortium name="The Broad Institute Genome Sequencing Center for Infectious Disease"/>
            <person name="Wu L."/>
            <person name="Ma J."/>
        </authorList>
    </citation>
    <scope>NUCLEOTIDE SEQUENCE [LARGE SCALE GENOMIC DNA]</scope>
    <source>
        <strain evidence="2">JCM 17442</strain>
    </source>
</reference>
<organism evidence="1 2">
    <name type="scientific">Frondihabitans peucedani</name>
    <dbReference type="NCBI Taxonomy" id="598626"/>
    <lineage>
        <taxon>Bacteria</taxon>
        <taxon>Bacillati</taxon>
        <taxon>Actinomycetota</taxon>
        <taxon>Actinomycetes</taxon>
        <taxon>Micrococcales</taxon>
        <taxon>Microbacteriaceae</taxon>
        <taxon>Frondihabitans</taxon>
    </lineage>
</organism>
<evidence type="ECO:0000313" key="1">
    <source>
        <dbReference type="EMBL" id="GAA4267567.1"/>
    </source>
</evidence>
<name>A0ABP8E5R0_9MICO</name>
<protein>
    <submittedName>
        <fullName evidence="1">Uncharacterized protein</fullName>
    </submittedName>
</protein>
<gene>
    <name evidence="1" type="ORF">GCM10022256_31790</name>
</gene>
<keyword evidence="2" id="KW-1185">Reference proteome</keyword>
<proteinExistence type="predicted"/>
<comment type="caution">
    <text evidence="1">The sequence shown here is derived from an EMBL/GenBank/DDBJ whole genome shotgun (WGS) entry which is preliminary data.</text>
</comment>
<dbReference type="RefSeq" id="WP_344797953.1">
    <property type="nucleotide sequence ID" value="NZ_BAABAU010000004.1"/>
</dbReference>
<accession>A0ABP8E5R0</accession>
<dbReference type="EMBL" id="BAABAU010000004">
    <property type="protein sequence ID" value="GAA4267567.1"/>
    <property type="molecule type" value="Genomic_DNA"/>
</dbReference>
<sequence>MSAYLRAEGVAPVKIHAYPKRRRGFMNDAELQALGQARATPLASAASVVSPVAEIRPAGFRPAGIATDGPSYADFFAPARELAVQATA</sequence>
<evidence type="ECO:0000313" key="2">
    <source>
        <dbReference type="Proteomes" id="UP001501594"/>
    </source>
</evidence>